<evidence type="ECO:0000313" key="2">
    <source>
        <dbReference type="EMBL" id="MDY0407381.1"/>
    </source>
</evidence>
<organism evidence="2 3">
    <name type="scientific">Paracerasibacillus soli</name>
    <dbReference type="NCBI Taxonomy" id="480284"/>
    <lineage>
        <taxon>Bacteria</taxon>
        <taxon>Bacillati</taxon>
        <taxon>Bacillota</taxon>
        <taxon>Bacilli</taxon>
        <taxon>Bacillales</taxon>
        <taxon>Bacillaceae</taxon>
        <taxon>Paracerasibacillus</taxon>
    </lineage>
</organism>
<feature type="region of interest" description="Disordered" evidence="1">
    <location>
        <begin position="1"/>
        <end position="25"/>
    </location>
</feature>
<gene>
    <name evidence="2" type="ORF">RWD45_00420</name>
</gene>
<proteinExistence type="predicted"/>
<dbReference type="RefSeq" id="WP_320378213.1">
    <property type="nucleotide sequence ID" value="NZ_JAWDIQ010000001.1"/>
</dbReference>
<dbReference type="EMBL" id="JAWDIQ010000001">
    <property type="protein sequence ID" value="MDY0407381.1"/>
    <property type="molecule type" value="Genomic_DNA"/>
</dbReference>
<dbReference type="Proteomes" id="UP001275315">
    <property type="component" value="Unassembled WGS sequence"/>
</dbReference>
<evidence type="ECO:0000313" key="3">
    <source>
        <dbReference type="Proteomes" id="UP001275315"/>
    </source>
</evidence>
<accession>A0ABU5CNA9</accession>
<feature type="compositionally biased region" description="Basic and acidic residues" evidence="1">
    <location>
        <begin position="15"/>
        <end position="25"/>
    </location>
</feature>
<name>A0ABU5CNA9_9BACI</name>
<protein>
    <submittedName>
        <fullName evidence="2">Uncharacterized protein</fullName>
    </submittedName>
</protein>
<comment type="caution">
    <text evidence="2">The sequence shown here is derived from an EMBL/GenBank/DDBJ whole genome shotgun (WGS) entry which is preliminary data.</text>
</comment>
<sequence>MTGQDFKVQVTYSQTKEERKESDSCPSIRKEVINANEDSNQVKYKKVSVKIPIITPSNHSIRLRRENERITRSLNLHLADSGPSNAEKRLYVRNEKIRTKLKSQDTGIFSSLFRCK</sequence>
<reference evidence="2 3" key="1">
    <citation type="submission" date="2023-10" db="EMBL/GenBank/DDBJ databases">
        <title>Virgibacillus soli CC-YMP-6 genome.</title>
        <authorList>
            <person name="Miliotis G."/>
            <person name="Sengupta P."/>
            <person name="Hameed A."/>
            <person name="Chuvochina M."/>
            <person name="Mcdonagh F."/>
            <person name="Simpson A.C."/>
            <person name="Singh N.K."/>
            <person name="Rekha P.D."/>
            <person name="Raman K."/>
            <person name="Hugenholtz P."/>
            <person name="Venkateswaran K."/>
        </authorList>
    </citation>
    <scope>NUCLEOTIDE SEQUENCE [LARGE SCALE GENOMIC DNA]</scope>
    <source>
        <strain evidence="2 3">CC-YMP-6</strain>
    </source>
</reference>
<evidence type="ECO:0000256" key="1">
    <source>
        <dbReference type="SAM" id="MobiDB-lite"/>
    </source>
</evidence>
<keyword evidence="3" id="KW-1185">Reference proteome</keyword>